<accession>K1XUK0</accession>
<dbReference type="PANTHER" id="PTHR35910:SF6">
    <property type="entry name" value="2EXR DOMAIN-CONTAINING PROTEIN"/>
    <property type="match status" value="1"/>
</dbReference>
<evidence type="ECO:0000259" key="1">
    <source>
        <dbReference type="Pfam" id="PF20150"/>
    </source>
</evidence>
<protein>
    <recommendedName>
        <fullName evidence="1">2EXR domain-containing protein</fullName>
    </recommendedName>
</protein>
<dbReference type="KEGG" id="mbe:MBM_05708"/>
<reference evidence="2 3" key="1">
    <citation type="journal article" date="2012" name="BMC Genomics">
        <title>Sequencing the genome of Marssonina brunnea reveals fungus-poplar co-evolution.</title>
        <authorList>
            <person name="Zhu S."/>
            <person name="Cao Y.-Z."/>
            <person name="Jiang C."/>
            <person name="Tan B.-Y."/>
            <person name="Wang Z."/>
            <person name="Feng S."/>
            <person name="Zhang L."/>
            <person name="Su X.-H."/>
            <person name="Brejova B."/>
            <person name="Vinar T."/>
            <person name="Xu M."/>
            <person name="Wang M.-X."/>
            <person name="Zhang S.-G."/>
            <person name="Huang M.-R."/>
            <person name="Wu R."/>
            <person name="Zhou Y."/>
        </authorList>
    </citation>
    <scope>NUCLEOTIDE SEQUENCE [LARGE SCALE GENOMIC DNA]</scope>
    <source>
        <strain evidence="2 3">MB_m1</strain>
    </source>
</reference>
<gene>
    <name evidence="2" type="ORF">MBM_05708</name>
</gene>
<organism evidence="2 3">
    <name type="scientific">Marssonina brunnea f. sp. multigermtubi (strain MB_m1)</name>
    <name type="common">Marssonina leaf spot fungus</name>
    <dbReference type="NCBI Taxonomy" id="1072389"/>
    <lineage>
        <taxon>Eukaryota</taxon>
        <taxon>Fungi</taxon>
        <taxon>Dikarya</taxon>
        <taxon>Ascomycota</taxon>
        <taxon>Pezizomycotina</taxon>
        <taxon>Leotiomycetes</taxon>
        <taxon>Helotiales</taxon>
        <taxon>Drepanopezizaceae</taxon>
        <taxon>Drepanopeziza</taxon>
    </lineage>
</organism>
<dbReference type="HOGENOM" id="CLU_956695_0_0_1"/>
<sequence length="291" mass="33382">MDTRHKHTERSLSRTAAILEDILTDPGHQISTQDLQGTSSDLEHTLPDADRRLFPQEVILRFHAFSRLPTELRLIIWKMCMPVRGRKIRIGSPARAGAVEVASPVTLWVNRESRAETQRDYRLLWDGTLGAAYWNPGRDVVCFPRVSLSTSDRLFRAGYCCDKAMRATMQQIQMLELTYVPAAWALFWVTEKVASVSGLGPSALDGRRGGKFWDWLPISPHHFPSLRVLTLVPWVARRRGTDNDEKVIRTRFKALRAAMSEYWTAKDEDGKVRNFELRIVDKVKNCRPRIV</sequence>
<dbReference type="Proteomes" id="UP000006753">
    <property type="component" value="Unassembled WGS sequence"/>
</dbReference>
<dbReference type="GeneID" id="18761643"/>
<name>K1XUK0_MARBU</name>
<dbReference type="EMBL" id="JH921439">
    <property type="protein sequence ID" value="EKD16414.1"/>
    <property type="molecule type" value="Genomic_DNA"/>
</dbReference>
<evidence type="ECO:0000313" key="3">
    <source>
        <dbReference type="Proteomes" id="UP000006753"/>
    </source>
</evidence>
<dbReference type="InterPro" id="IPR045518">
    <property type="entry name" value="2EXR"/>
</dbReference>
<proteinExistence type="predicted"/>
<dbReference type="InParanoid" id="K1XUK0"/>
<keyword evidence="3" id="KW-1185">Reference proteome</keyword>
<dbReference type="OrthoDB" id="3552781at2759"/>
<dbReference type="Pfam" id="PF20150">
    <property type="entry name" value="2EXR"/>
    <property type="match status" value="1"/>
</dbReference>
<feature type="domain" description="2EXR" evidence="1">
    <location>
        <begin position="62"/>
        <end position="141"/>
    </location>
</feature>
<dbReference type="PANTHER" id="PTHR35910">
    <property type="entry name" value="2EXR DOMAIN-CONTAINING PROTEIN"/>
    <property type="match status" value="1"/>
</dbReference>
<dbReference type="AlphaFoldDB" id="K1XUK0"/>
<evidence type="ECO:0000313" key="2">
    <source>
        <dbReference type="EMBL" id="EKD16414.1"/>
    </source>
</evidence>